<evidence type="ECO:0000256" key="1">
    <source>
        <dbReference type="ARBA" id="ARBA00004222"/>
    </source>
</evidence>
<evidence type="ECO:0000256" key="9">
    <source>
        <dbReference type="ARBA" id="ARBA00023034"/>
    </source>
</evidence>
<evidence type="ECO:0000259" key="12">
    <source>
        <dbReference type="Pfam" id="PF19533"/>
    </source>
</evidence>
<dbReference type="Proteomes" id="UP000625711">
    <property type="component" value="Unassembled WGS sequence"/>
</dbReference>
<evidence type="ECO:0000256" key="6">
    <source>
        <dbReference type="ARBA" id="ARBA00022468"/>
    </source>
</evidence>
<feature type="domain" description="Rab3GAP catalytic subunit C-terminal" evidence="12">
    <location>
        <begin position="210"/>
        <end position="392"/>
    </location>
</feature>
<dbReference type="EMBL" id="JAACXV010014549">
    <property type="protein sequence ID" value="KAF7266259.1"/>
    <property type="molecule type" value="Genomic_DNA"/>
</dbReference>
<evidence type="ECO:0000256" key="10">
    <source>
        <dbReference type="SAM" id="MobiDB-lite"/>
    </source>
</evidence>
<dbReference type="Pfam" id="PF13890">
    <property type="entry name" value="Rab3-GTPase_cat"/>
    <property type="match status" value="1"/>
</dbReference>
<dbReference type="Pfam" id="PF19533">
    <property type="entry name" value="Rab3-GAP_cat_C"/>
    <property type="match status" value="1"/>
</dbReference>
<dbReference type="PANTHER" id="PTHR21422:SF9">
    <property type="entry name" value="RAB3 GTPASE-ACTIVATING PROTEIN CATALYTIC SUBUNIT"/>
    <property type="match status" value="1"/>
</dbReference>
<feature type="region of interest" description="Disordered" evidence="10">
    <location>
        <begin position="1"/>
        <end position="36"/>
    </location>
</feature>
<evidence type="ECO:0000313" key="13">
    <source>
        <dbReference type="EMBL" id="KAF7266259.1"/>
    </source>
</evidence>
<dbReference type="GO" id="GO:0005096">
    <property type="term" value="F:GTPase activator activity"/>
    <property type="evidence" value="ECO:0007669"/>
    <property type="project" value="UniProtKB-KW"/>
</dbReference>
<gene>
    <name evidence="13" type="ORF">GWI33_020295</name>
</gene>
<evidence type="ECO:0000256" key="5">
    <source>
        <dbReference type="ARBA" id="ARBA00015817"/>
    </source>
</evidence>
<comment type="subcellular location">
    <subcellularLocation>
        <location evidence="3">Cytoplasm</location>
    </subcellularLocation>
    <subcellularLocation>
        <location evidence="2">Endoplasmic reticulum</location>
    </subcellularLocation>
    <subcellularLocation>
        <location evidence="1">Golgi apparatus</location>
        <location evidence="1">cis-Golgi network</location>
    </subcellularLocation>
</comment>
<feature type="compositionally biased region" description="Acidic residues" evidence="10">
    <location>
        <begin position="13"/>
        <end position="30"/>
    </location>
</feature>
<evidence type="ECO:0000313" key="14">
    <source>
        <dbReference type="Proteomes" id="UP000625711"/>
    </source>
</evidence>
<dbReference type="OrthoDB" id="17346at2759"/>
<feature type="domain" description="Rab3GAP catalytic subunit conserved" evidence="11">
    <location>
        <begin position="40"/>
        <end position="192"/>
    </location>
</feature>
<dbReference type="AlphaFoldDB" id="A0A834HQN5"/>
<dbReference type="InterPro" id="IPR026147">
    <property type="entry name" value="Rab3GAP1_conserved"/>
</dbReference>
<sequence>MAREFGRYSSAQESEDSDDEFFDANEDGEEDDRKTYSLWDKPVGRLSKFGELKLIKTGDPLYIPFTQDPVLKTEDQLEEDTDALLKLGSNQEASELRARIMSASLLSDMESFKAANPGAIIEDFIRWYSPRDWIEEDELDQYGQKKGHLSTRMQLADNIWVQMWKIARPVPANRQKRLFDDTREAEKVLQFLDFRTVGQIAELIIPNLSQAAICRLMDEIEHVAAVLPNAIGALSNLLKHGEKISRDLKWQAKRFDVFVQDVAALELSVSQANSLLYKLNPSGQDDEEINKIIGDLVAGKEVNIQDKDKSQVGSRIISMFGDLQRSFNEHPDSIRTAPDTLMPAPVDREFVLRANCVRPNLYSARSPQFLRVILSKNEFRLVGAFSEDTAFF</sequence>
<keyword evidence="8" id="KW-0256">Endoplasmic reticulum</keyword>
<keyword evidence="14" id="KW-1185">Reference proteome</keyword>
<name>A0A834HQN5_RHYFE</name>
<dbReference type="InterPro" id="IPR045700">
    <property type="entry name" value="Rab3GAP1"/>
</dbReference>
<dbReference type="GO" id="GO:0005794">
    <property type="term" value="C:Golgi apparatus"/>
    <property type="evidence" value="ECO:0007669"/>
    <property type="project" value="UniProtKB-SubCell"/>
</dbReference>
<organism evidence="13 14">
    <name type="scientific">Rhynchophorus ferrugineus</name>
    <name type="common">Red palm weevil</name>
    <name type="synonym">Curculio ferrugineus</name>
    <dbReference type="NCBI Taxonomy" id="354439"/>
    <lineage>
        <taxon>Eukaryota</taxon>
        <taxon>Metazoa</taxon>
        <taxon>Ecdysozoa</taxon>
        <taxon>Arthropoda</taxon>
        <taxon>Hexapoda</taxon>
        <taxon>Insecta</taxon>
        <taxon>Pterygota</taxon>
        <taxon>Neoptera</taxon>
        <taxon>Endopterygota</taxon>
        <taxon>Coleoptera</taxon>
        <taxon>Polyphaga</taxon>
        <taxon>Cucujiformia</taxon>
        <taxon>Curculionidae</taxon>
        <taxon>Dryophthorinae</taxon>
        <taxon>Rhynchophorus</taxon>
    </lineage>
</organism>
<evidence type="ECO:0000256" key="4">
    <source>
        <dbReference type="ARBA" id="ARBA00008856"/>
    </source>
</evidence>
<reference evidence="13" key="1">
    <citation type="submission" date="2020-08" db="EMBL/GenBank/DDBJ databases">
        <title>Genome sequencing and assembly of the red palm weevil Rhynchophorus ferrugineus.</title>
        <authorList>
            <person name="Dias G.B."/>
            <person name="Bergman C.M."/>
            <person name="Manee M."/>
        </authorList>
    </citation>
    <scope>NUCLEOTIDE SEQUENCE</scope>
    <source>
        <strain evidence="13">AA-2017</strain>
        <tissue evidence="13">Whole larva</tissue>
    </source>
</reference>
<evidence type="ECO:0000256" key="2">
    <source>
        <dbReference type="ARBA" id="ARBA00004240"/>
    </source>
</evidence>
<accession>A0A834HQN5</accession>
<comment type="caution">
    <text evidence="13">The sequence shown here is derived from an EMBL/GenBank/DDBJ whole genome shotgun (WGS) entry which is preliminary data.</text>
</comment>
<protein>
    <recommendedName>
        <fullName evidence="5">Rab3 GTPase-activating protein catalytic subunit</fullName>
    </recommendedName>
</protein>
<comment type="similarity">
    <text evidence="4">Belongs to the Rab3-GAP catalytic subunit family.</text>
</comment>
<dbReference type="InterPro" id="IPR045698">
    <property type="entry name" value="Rab3GAP1_C"/>
</dbReference>
<dbReference type="GO" id="GO:0005783">
    <property type="term" value="C:endoplasmic reticulum"/>
    <property type="evidence" value="ECO:0007669"/>
    <property type="project" value="UniProtKB-SubCell"/>
</dbReference>
<evidence type="ECO:0000256" key="7">
    <source>
        <dbReference type="ARBA" id="ARBA00022490"/>
    </source>
</evidence>
<evidence type="ECO:0000256" key="3">
    <source>
        <dbReference type="ARBA" id="ARBA00004496"/>
    </source>
</evidence>
<proteinExistence type="inferred from homology"/>
<evidence type="ECO:0000256" key="8">
    <source>
        <dbReference type="ARBA" id="ARBA00022824"/>
    </source>
</evidence>
<keyword evidence="6" id="KW-0343">GTPase activation</keyword>
<keyword evidence="9" id="KW-0333">Golgi apparatus</keyword>
<dbReference type="PANTHER" id="PTHR21422">
    <property type="entry name" value="RAB3 GTPASE-ACTIVATING PROTEIN CATALYTIC SUBUNIT"/>
    <property type="match status" value="1"/>
</dbReference>
<evidence type="ECO:0000259" key="11">
    <source>
        <dbReference type="Pfam" id="PF13890"/>
    </source>
</evidence>
<keyword evidence="7" id="KW-0963">Cytoplasm</keyword>